<evidence type="ECO:0000313" key="5">
    <source>
        <dbReference type="Proteomes" id="UP000031623"/>
    </source>
</evidence>
<gene>
    <name evidence="4" type="ORF">THII_2738</name>
</gene>
<dbReference type="PROSITE" id="PS50893">
    <property type="entry name" value="ABC_TRANSPORTER_2"/>
    <property type="match status" value="1"/>
</dbReference>
<protein>
    <submittedName>
        <fullName evidence="4">ABC transporter</fullName>
    </submittedName>
</protein>
<dbReference type="GO" id="GO:0005886">
    <property type="term" value="C:plasma membrane"/>
    <property type="evidence" value="ECO:0007669"/>
    <property type="project" value="TreeGrafter"/>
</dbReference>
<dbReference type="OrthoDB" id="9801477at2"/>
<accession>A0A090ANN7</accession>
<dbReference type="SUPFAM" id="SSF52540">
    <property type="entry name" value="P-loop containing nucleoside triphosphate hydrolases"/>
    <property type="match status" value="1"/>
</dbReference>
<evidence type="ECO:0000259" key="3">
    <source>
        <dbReference type="PROSITE" id="PS50893"/>
    </source>
</evidence>
<evidence type="ECO:0000256" key="2">
    <source>
        <dbReference type="ARBA" id="ARBA00022840"/>
    </source>
</evidence>
<dbReference type="InterPro" id="IPR003439">
    <property type="entry name" value="ABC_transporter-like_ATP-bd"/>
</dbReference>
<organism evidence="4 5">
    <name type="scientific">Thioploca ingrica</name>
    <dbReference type="NCBI Taxonomy" id="40754"/>
    <lineage>
        <taxon>Bacteria</taxon>
        <taxon>Pseudomonadati</taxon>
        <taxon>Pseudomonadota</taxon>
        <taxon>Gammaproteobacteria</taxon>
        <taxon>Thiotrichales</taxon>
        <taxon>Thiotrichaceae</taxon>
        <taxon>Thioploca</taxon>
    </lineage>
</organism>
<evidence type="ECO:0000256" key="1">
    <source>
        <dbReference type="ARBA" id="ARBA00022741"/>
    </source>
</evidence>
<dbReference type="SMART" id="SM00382">
    <property type="entry name" value="AAA"/>
    <property type="match status" value="1"/>
</dbReference>
<feature type="domain" description="ABC transporter" evidence="3">
    <location>
        <begin position="6"/>
        <end position="265"/>
    </location>
</feature>
<dbReference type="InterPro" id="IPR027417">
    <property type="entry name" value="P-loop_NTPase"/>
</dbReference>
<dbReference type="Pfam" id="PF00005">
    <property type="entry name" value="ABC_tran"/>
    <property type="match status" value="1"/>
</dbReference>
<sequence length="268" mass="30204">MMTWGMTLDKVTTRWEPVGNNILENITLKLAIPTTAIMLPLMGPSGQGKSTLLYLLAALKWPSQGEITWTFPDGKIFAWGAGGRAIQTDYSNDAVTLRRHYFGFAFQGSTLSPYLTVIENIAYPLLLQGQDWETALPIAKNTLNEVLLPNEKNDINQSASFLNRFPAQLSGGQRQRVALAQAIVHDPYVLFADEPTGQLDLHTRKQVMMVLKRWVEKNRGQRCLIWVTHHHLGDLDLMGIEQLIFVDNKQCVTQNRADLIQWIACSQT</sequence>
<dbReference type="InterPro" id="IPR015854">
    <property type="entry name" value="ABC_transpr_LolD-like"/>
</dbReference>
<dbReference type="HOGENOM" id="CLU_000604_1_22_6"/>
<dbReference type="STRING" id="40754.THII_2738"/>
<dbReference type="PANTHER" id="PTHR24220">
    <property type="entry name" value="IMPORT ATP-BINDING PROTEIN"/>
    <property type="match status" value="1"/>
</dbReference>
<keyword evidence="1" id="KW-0547">Nucleotide-binding</keyword>
<dbReference type="GO" id="GO:0005524">
    <property type="term" value="F:ATP binding"/>
    <property type="evidence" value="ECO:0007669"/>
    <property type="project" value="UniProtKB-KW"/>
</dbReference>
<dbReference type="Gene3D" id="3.40.50.300">
    <property type="entry name" value="P-loop containing nucleotide triphosphate hydrolases"/>
    <property type="match status" value="1"/>
</dbReference>
<dbReference type="InterPro" id="IPR017871">
    <property type="entry name" value="ABC_transporter-like_CS"/>
</dbReference>
<keyword evidence="5" id="KW-1185">Reference proteome</keyword>
<proteinExistence type="predicted"/>
<keyword evidence="2" id="KW-0067">ATP-binding</keyword>
<dbReference type="AlphaFoldDB" id="A0A090ANN7"/>
<dbReference type="EMBL" id="AP014633">
    <property type="protein sequence ID" value="BAP57035.1"/>
    <property type="molecule type" value="Genomic_DNA"/>
</dbReference>
<dbReference type="KEGG" id="tig:THII_2738"/>
<reference evidence="4 5" key="1">
    <citation type="journal article" date="2014" name="ISME J.">
        <title>Ecophysiology of Thioploca ingrica as revealed by the complete genome sequence supplemented with proteomic evidence.</title>
        <authorList>
            <person name="Kojima H."/>
            <person name="Ogura Y."/>
            <person name="Yamamoto N."/>
            <person name="Togashi T."/>
            <person name="Mori H."/>
            <person name="Watanabe T."/>
            <person name="Nemoto F."/>
            <person name="Kurokawa K."/>
            <person name="Hayashi T."/>
            <person name="Fukui M."/>
        </authorList>
    </citation>
    <scope>NUCLEOTIDE SEQUENCE [LARGE SCALE GENOMIC DNA]</scope>
</reference>
<dbReference type="GO" id="GO:0016887">
    <property type="term" value="F:ATP hydrolysis activity"/>
    <property type="evidence" value="ECO:0007669"/>
    <property type="project" value="InterPro"/>
</dbReference>
<dbReference type="PROSITE" id="PS00211">
    <property type="entry name" value="ABC_TRANSPORTER_1"/>
    <property type="match status" value="1"/>
</dbReference>
<evidence type="ECO:0000313" key="4">
    <source>
        <dbReference type="EMBL" id="BAP57035.1"/>
    </source>
</evidence>
<dbReference type="InterPro" id="IPR003593">
    <property type="entry name" value="AAA+_ATPase"/>
</dbReference>
<name>A0A090ANN7_9GAMM</name>
<dbReference type="GO" id="GO:0022857">
    <property type="term" value="F:transmembrane transporter activity"/>
    <property type="evidence" value="ECO:0007669"/>
    <property type="project" value="TreeGrafter"/>
</dbReference>
<dbReference type="Proteomes" id="UP000031623">
    <property type="component" value="Chromosome"/>
</dbReference>